<dbReference type="InterPro" id="IPR029062">
    <property type="entry name" value="Class_I_gatase-like"/>
</dbReference>
<dbReference type="CDD" id="cd01749">
    <property type="entry name" value="GATase1_PB"/>
    <property type="match status" value="1"/>
</dbReference>
<dbReference type="GO" id="GO:0006543">
    <property type="term" value="P:L-glutamine catabolic process"/>
    <property type="evidence" value="ECO:0007669"/>
    <property type="project" value="UniProtKB-UniRule"/>
</dbReference>
<evidence type="ECO:0000256" key="1">
    <source>
        <dbReference type="ARBA" id="ARBA00008345"/>
    </source>
</evidence>
<keyword evidence="4 10" id="KW-0315">Glutamine amidotransferase</keyword>
<dbReference type="GO" id="GO:0004359">
    <property type="term" value="F:glutaminase activity"/>
    <property type="evidence" value="ECO:0007669"/>
    <property type="project" value="UniProtKB-UniRule"/>
</dbReference>
<dbReference type="InterPro" id="IPR002161">
    <property type="entry name" value="PdxT/SNO"/>
</dbReference>
<feature type="active site" description="Charge relay system" evidence="10 11">
    <location>
        <position position="182"/>
    </location>
</feature>
<evidence type="ECO:0000256" key="3">
    <source>
        <dbReference type="ARBA" id="ARBA00022898"/>
    </source>
</evidence>
<reference evidence="14" key="1">
    <citation type="submission" date="2016-10" db="EMBL/GenBank/DDBJ databases">
        <title>High microdiversification within the ubiquitous acI lineage of Actinobacteria.</title>
        <authorList>
            <person name="Neuenschwander S.M."/>
            <person name="Salcher M."/>
            <person name="Ghai R."/>
            <person name="Pernthaler J."/>
        </authorList>
    </citation>
    <scope>NUCLEOTIDE SEQUENCE [LARGE SCALE GENOMIC DNA]</scope>
</reference>
<dbReference type="GO" id="GO:1903600">
    <property type="term" value="C:glutaminase complex"/>
    <property type="evidence" value="ECO:0007669"/>
    <property type="project" value="TreeGrafter"/>
</dbReference>
<comment type="catalytic activity">
    <reaction evidence="6 10">
        <text>aldehydo-D-ribose 5-phosphate + D-glyceraldehyde 3-phosphate + L-glutamine = pyridoxal 5'-phosphate + L-glutamate + phosphate + 3 H2O + H(+)</text>
        <dbReference type="Rhea" id="RHEA:31507"/>
        <dbReference type="ChEBI" id="CHEBI:15377"/>
        <dbReference type="ChEBI" id="CHEBI:15378"/>
        <dbReference type="ChEBI" id="CHEBI:29985"/>
        <dbReference type="ChEBI" id="CHEBI:43474"/>
        <dbReference type="ChEBI" id="CHEBI:58273"/>
        <dbReference type="ChEBI" id="CHEBI:58359"/>
        <dbReference type="ChEBI" id="CHEBI:59776"/>
        <dbReference type="ChEBI" id="CHEBI:597326"/>
        <dbReference type="EC" id="4.3.3.6"/>
    </reaction>
</comment>
<dbReference type="OrthoDB" id="9810320at2"/>
<evidence type="ECO:0000256" key="4">
    <source>
        <dbReference type="ARBA" id="ARBA00022962"/>
    </source>
</evidence>
<keyword evidence="3 10" id="KW-0663">Pyridoxal phosphate</keyword>
<gene>
    <name evidence="10" type="primary">pdxT</name>
    <name evidence="13" type="ORF">B1s21122_02995</name>
</gene>
<dbReference type="PROSITE" id="PS51130">
    <property type="entry name" value="PDXT_SNO_2"/>
    <property type="match status" value="1"/>
</dbReference>
<comment type="similarity">
    <text evidence="1 10">Belongs to the glutaminase PdxT/SNO family.</text>
</comment>
<comment type="subunit">
    <text evidence="9 10">In the presence of PdxS, forms a dodecamer of heterodimers. Only shows activity in the heterodimer.</text>
</comment>
<feature type="active site" description="Charge relay system" evidence="10 11">
    <location>
        <position position="180"/>
    </location>
</feature>
<name>A0A249JXR6_9ACTN</name>
<dbReference type="Gene3D" id="3.40.50.880">
    <property type="match status" value="1"/>
</dbReference>
<dbReference type="PANTHER" id="PTHR31559">
    <property type="entry name" value="PYRIDOXAL 5'-PHOSPHATE SYNTHASE SUBUNIT SNO"/>
    <property type="match status" value="1"/>
</dbReference>
<dbReference type="PROSITE" id="PS51273">
    <property type="entry name" value="GATASE_TYPE_1"/>
    <property type="match status" value="1"/>
</dbReference>
<dbReference type="Proteomes" id="UP000217153">
    <property type="component" value="Chromosome"/>
</dbReference>
<feature type="active site" description="Nucleophile" evidence="10 11">
    <location>
        <position position="81"/>
    </location>
</feature>
<keyword evidence="14" id="KW-1185">Reference proteome</keyword>
<dbReference type="GO" id="GO:0036381">
    <property type="term" value="F:pyridoxal 5'-phosphate synthase (glutamine hydrolysing) activity"/>
    <property type="evidence" value="ECO:0007669"/>
    <property type="project" value="UniProtKB-UniRule"/>
</dbReference>
<feature type="binding site" evidence="10 12">
    <location>
        <begin position="49"/>
        <end position="51"/>
    </location>
    <ligand>
        <name>L-glutamine</name>
        <dbReference type="ChEBI" id="CHEBI:58359"/>
    </ligand>
</feature>
<evidence type="ECO:0000256" key="5">
    <source>
        <dbReference type="ARBA" id="ARBA00023239"/>
    </source>
</evidence>
<dbReference type="PIRSF" id="PIRSF005639">
    <property type="entry name" value="Glut_amidoT_SNO"/>
    <property type="match status" value="1"/>
</dbReference>
<proteinExistence type="inferred from homology"/>
<dbReference type="EC" id="4.3.3.6" evidence="10"/>
<evidence type="ECO:0000256" key="8">
    <source>
        <dbReference type="ARBA" id="ARBA00054599"/>
    </source>
</evidence>
<dbReference type="PANTHER" id="PTHR31559:SF0">
    <property type="entry name" value="PYRIDOXAL 5'-PHOSPHATE SYNTHASE SUBUNIT SNO1-RELATED"/>
    <property type="match status" value="1"/>
</dbReference>
<evidence type="ECO:0000256" key="11">
    <source>
        <dbReference type="PIRSR" id="PIRSR005639-1"/>
    </source>
</evidence>
<dbReference type="GO" id="GO:0008614">
    <property type="term" value="P:pyridoxine metabolic process"/>
    <property type="evidence" value="ECO:0007669"/>
    <property type="project" value="TreeGrafter"/>
</dbReference>
<dbReference type="FunFam" id="3.40.50.880:FF:000010">
    <property type="entry name" value="uncharacterized protein LOC100176842 isoform X2"/>
    <property type="match status" value="1"/>
</dbReference>
<comment type="catalytic activity">
    <reaction evidence="7 10">
        <text>L-glutamine + H2O = L-glutamate + NH4(+)</text>
        <dbReference type="Rhea" id="RHEA:15889"/>
        <dbReference type="ChEBI" id="CHEBI:15377"/>
        <dbReference type="ChEBI" id="CHEBI:28938"/>
        <dbReference type="ChEBI" id="CHEBI:29985"/>
        <dbReference type="ChEBI" id="CHEBI:58359"/>
        <dbReference type="EC" id="3.5.1.2"/>
    </reaction>
</comment>
<evidence type="ECO:0000313" key="14">
    <source>
        <dbReference type="Proteomes" id="UP000217153"/>
    </source>
</evidence>
<evidence type="ECO:0000256" key="7">
    <source>
        <dbReference type="ARBA" id="ARBA00049534"/>
    </source>
</evidence>
<dbReference type="InterPro" id="IPR021196">
    <property type="entry name" value="PdxT/SNO_CS"/>
</dbReference>
<dbReference type="SUPFAM" id="SSF52317">
    <property type="entry name" value="Class I glutamine amidotransferase-like"/>
    <property type="match status" value="1"/>
</dbReference>
<evidence type="ECO:0000256" key="9">
    <source>
        <dbReference type="ARBA" id="ARBA00064749"/>
    </source>
</evidence>
<dbReference type="PROSITE" id="PS01236">
    <property type="entry name" value="PDXT_SNO_1"/>
    <property type="match status" value="1"/>
</dbReference>
<dbReference type="HAMAP" id="MF_01615">
    <property type="entry name" value="PdxT"/>
    <property type="match status" value="1"/>
</dbReference>
<comment type="function">
    <text evidence="8 10">Catalyzes the hydrolysis of glutamine to glutamate and ammonia as part of the biosynthesis of pyridoxal 5'-phosphate. The resulting ammonia molecule is channeled to the active site of PdxS.</text>
</comment>
<dbReference type="GO" id="GO:0042823">
    <property type="term" value="P:pyridoxal phosphate biosynthetic process"/>
    <property type="evidence" value="ECO:0007669"/>
    <property type="project" value="UniProtKB-UniRule"/>
</dbReference>
<feature type="binding site" evidence="10 12">
    <location>
        <begin position="139"/>
        <end position="140"/>
    </location>
    <ligand>
        <name>L-glutamine</name>
        <dbReference type="ChEBI" id="CHEBI:58359"/>
    </ligand>
</feature>
<sequence>MVIVKIGVLALQGDVREHIQSLSDCGVDARAVKTKEEIKEISALVIPGGESTTIAKLARAFDLMDLIKDRIKSGMPTYGSCAGMILLSDVVKDAIQGQETFGGIDMVVRRNAFGRQVDSFETDLKFKGITEPAVRAVFIRAPWVESVGASVEVLAEITDATGLKHPVAVRSGHLLATSFHPELTGDNRVHRFFVENICRELAGSKG</sequence>
<dbReference type="NCBIfam" id="TIGR03800">
    <property type="entry name" value="PLP_synth_Pdx2"/>
    <property type="match status" value="1"/>
</dbReference>
<accession>A0A249JXR6</accession>
<keyword evidence="5 10" id="KW-0456">Lyase</keyword>
<comment type="pathway">
    <text evidence="10">Cofactor biosynthesis; pyridoxal 5'-phosphate biosynthesis.</text>
</comment>
<feature type="binding site" evidence="10 12">
    <location>
        <position position="110"/>
    </location>
    <ligand>
        <name>L-glutamine</name>
        <dbReference type="ChEBI" id="CHEBI:58359"/>
    </ligand>
</feature>
<evidence type="ECO:0000256" key="12">
    <source>
        <dbReference type="PIRSR" id="PIRSR005639-2"/>
    </source>
</evidence>
<evidence type="ECO:0000256" key="10">
    <source>
        <dbReference type="HAMAP-Rule" id="MF_01615"/>
    </source>
</evidence>
<evidence type="ECO:0000256" key="6">
    <source>
        <dbReference type="ARBA" id="ARBA00047992"/>
    </source>
</evidence>
<dbReference type="GO" id="GO:0005829">
    <property type="term" value="C:cytosol"/>
    <property type="evidence" value="ECO:0007669"/>
    <property type="project" value="TreeGrafter"/>
</dbReference>
<dbReference type="KEGG" id="abam:B1s21122_02995"/>
<dbReference type="EC" id="3.5.1.2" evidence="10"/>
<organism evidence="13 14">
    <name type="scientific">Candidatus Nanopelagicus limnae</name>
    <dbReference type="NCBI Taxonomy" id="1884634"/>
    <lineage>
        <taxon>Bacteria</taxon>
        <taxon>Bacillati</taxon>
        <taxon>Actinomycetota</taxon>
        <taxon>Actinomycetes</taxon>
        <taxon>Candidatus Nanopelagicales</taxon>
        <taxon>Candidatus Nanopelagicaceae</taxon>
        <taxon>Candidatus Nanopelagicus</taxon>
    </lineage>
</organism>
<dbReference type="Pfam" id="PF01174">
    <property type="entry name" value="SNO"/>
    <property type="match status" value="1"/>
</dbReference>
<evidence type="ECO:0000256" key="2">
    <source>
        <dbReference type="ARBA" id="ARBA00022801"/>
    </source>
</evidence>
<keyword evidence="2 10" id="KW-0378">Hydrolase</keyword>
<dbReference type="AlphaFoldDB" id="A0A249JXR6"/>
<evidence type="ECO:0000313" key="13">
    <source>
        <dbReference type="EMBL" id="ASY09311.2"/>
    </source>
</evidence>
<dbReference type="EMBL" id="CP016768">
    <property type="protein sequence ID" value="ASY09311.2"/>
    <property type="molecule type" value="Genomic_DNA"/>
</dbReference>
<dbReference type="UniPathway" id="UPA00245"/>
<protein>
    <recommendedName>
        <fullName evidence="10">Pyridoxal 5'-phosphate synthase subunit PdxT</fullName>
        <ecNumber evidence="10">4.3.3.6</ecNumber>
    </recommendedName>
    <alternativeName>
        <fullName evidence="10">Pdx2</fullName>
    </alternativeName>
    <alternativeName>
        <fullName evidence="10">Pyridoxal 5'-phosphate synthase glutaminase subunit</fullName>
        <ecNumber evidence="10">3.5.1.2</ecNumber>
    </alternativeName>
</protein>